<sequence length="55" mass="5202">MVPALILLAVAGWGSALGLSTPARPIVLGAVSVLTVVVLAGAAVGGVRGGGRRPG</sequence>
<gene>
    <name evidence="2" type="ORF">GCM10022222_15660</name>
</gene>
<feature type="transmembrane region" description="Helical" evidence="1">
    <location>
        <begin position="28"/>
        <end position="47"/>
    </location>
</feature>
<protein>
    <submittedName>
        <fullName evidence="2">Uncharacterized protein</fullName>
    </submittedName>
</protein>
<proteinExistence type="predicted"/>
<evidence type="ECO:0000256" key="1">
    <source>
        <dbReference type="SAM" id="Phobius"/>
    </source>
</evidence>
<evidence type="ECO:0000313" key="2">
    <source>
        <dbReference type="EMBL" id="GAA3533162.1"/>
    </source>
</evidence>
<comment type="caution">
    <text evidence="2">The sequence shown here is derived from an EMBL/GenBank/DDBJ whole genome shotgun (WGS) entry which is preliminary data.</text>
</comment>
<name>A0ABP6VCE0_9PSEU</name>
<evidence type="ECO:0000313" key="3">
    <source>
        <dbReference type="Proteomes" id="UP001500689"/>
    </source>
</evidence>
<dbReference type="EMBL" id="BAAAZN010000002">
    <property type="protein sequence ID" value="GAA3533162.1"/>
    <property type="molecule type" value="Genomic_DNA"/>
</dbReference>
<keyword evidence="1" id="KW-0812">Transmembrane</keyword>
<dbReference type="Proteomes" id="UP001500689">
    <property type="component" value="Unassembled WGS sequence"/>
</dbReference>
<accession>A0ABP6VCE0</accession>
<reference evidence="3" key="1">
    <citation type="journal article" date="2019" name="Int. J. Syst. Evol. Microbiol.">
        <title>The Global Catalogue of Microorganisms (GCM) 10K type strain sequencing project: providing services to taxonomists for standard genome sequencing and annotation.</title>
        <authorList>
            <consortium name="The Broad Institute Genomics Platform"/>
            <consortium name="The Broad Institute Genome Sequencing Center for Infectious Disease"/>
            <person name="Wu L."/>
            <person name="Ma J."/>
        </authorList>
    </citation>
    <scope>NUCLEOTIDE SEQUENCE [LARGE SCALE GENOMIC DNA]</scope>
    <source>
        <strain evidence="3">JCM 16898</strain>
    </source>
</reference>
<keyword evidence="1" id="KW-0472">Membrane</keyword>
<keyword evidence="1" id="KW-1133">Transmembrane helix</keyword>
<keyword evidence="3" id="KW-1185">Reference proteome</keyword>
<organism evidence="2 3">
    <name type="scientific">Amycolatopsis ultiminotia</name>
    <dbReference type="NCBI Taxonomy" id="543629"/>
    <lineage>
        <taxon>Bacteria</taxon>
        <taxon>Bacillati</taxon>
        <taxon>Actinomycetota</taxon>
        <taxon>Actinomycetes</taxon>
        <taxon>Pseudonocardiales</taxon>
        <taxon>Pseudonocardiaceae</taxon>
        <taxon>Amycolatopsis</taxon>
    </lineage>
</organism>